<dbReference type="Gene3D" id="3.30.70.2150">
    <property type="match status" value="1"/>
</dbReference>
<gene>
    <name evidence="1" type="ORF">NP533_25245</name>
    <name evidence="2" type="ORF">NP554_06405</name>
</gene>
<dbReference type="RefSeq" id="WP_137164139.1">
    <property type="nucleotide sequence ID" value="NZ_JANIAM010000004.1"/>
</dbReference>
<organism evidence="1 3">
    <name type="scientific">Pseudomonas asiatica</name>
    <dbReference type="NCBI Taxonomy" id="2219225"/>
    <lineage>
        <taxon>Bacteria</taxon>
        <taxon>Pseudomonadati</taxon>
        <taxon>Pseudomonadota</taxon>
        <taxon>Gammaproteobacteria</taxon>
        <taxon>Pseudomonadales</taxon>
        <taxon>Pseudomonadaceae</taxon>
        <taxon>Pseudomonas</taxon>
    </lineage>
</organism>
<dbReference type="Proteomes" id="UP001150728">
    <property type="component" value="Unassembled WGS sequence"/>
</dbReference>
<evidence type="ECO:0000313" key="2">
    <source>
        <dbReference type="EMBL" id="MDD2111429.1"/>
    </source>
</evidence>
<reference evidence="1" key="1">
    <citation type="submission" date="2022-07" db="EMBL/GenBank/DDBJ databases">
        <title>Multi-strain Analysis of Pseudomonas putida Reveals Metabolic and Genetic Diversity.</title>
        <authorList>
            <person name="Monk J.M."/>
        </authorList>
    </citation>
    <scope>NUCLEOTIDE SEQUENCE</scope>
    <source>
        <strain evidence="1">17514</strain>
        <strain evidence="2">17633</strain>
    </source>
</reference>
<accession>A0A9X4HXF9</accession>
<name>A0A9X4HXF9_9PSED</name>
<protein>
    <submittedName>
        <fullName evidence="1">Uncharacterized protein</fullName>
    </submittedName>
</protein>
<evidence type="ECO:0000313" key="3">
    <source>
        <dbReference type="Proteomes" id="UP001150678"/>
    </source>
</evidence>
<evidence type="ECO:0000313" key="1">
    <source>
        <dbReference type="EMBL" id="MDD2109494.1"/>
    </source>
</evidence>
<comment type="caution">
    <text evidence="1">The sequence shown here is derived from an EMBL/GenBank/DDBJ whole genome shotgun (WGS) entry which is preliminary data.</text>
</comment>
<dbReference type="EMBL" id="JANIAM010000004">
    <property type="protein sequence ID" value="MDD2111429.1"/>
    <property type="molecule type" value="Genomic_DNA"/>
</dbReference>
<sequence length="1767" mass="195883">MGRFSDTLKTGYNKEVIEKAKLKNGDNITIRALYTNDSTFWSLESDGVTAAQDSSRKYPKRFVFDESALGPAHTELLKDIHGIAPEVITLYSCNPEIYEPYEAVYEELLSSIIEAGASIKTIGELARISASHTPVLIELKHPIENFAEDHDSIDTPWGYYAHDEHTDPILRKLKNYSLLGYLDNNPPFLSNAQHISVSTDKMLRDVKTELAEKYPILSYFCAPDDEIYIATQHIRKIYSLAAVSDFNAVTEARTARKNLINALLEAGAKPVKPVYEHDDLTTETGPLLVLLESDPAKTDSHYGYFGLVTAHDVYSGSITFGCSIPFKKTFDALSQQHESIAKFAAYDSVDIDESEIAAVYTLADIELTAEPVPSDAQTIEALYPAAQWTVSASALNNDMLPNMTGFEPTTIGGGAHTWCSPVFLLADRDLKPGECVKAWVISEHDGRILKTVSSQATTDDNILESWPKVFLSTLNATPAVADGNQWMCAGYLADSGGMAIADTVLRTTDFLRLESSEKHRLNRLWYYADNCRLFTNAPFTANQVIACNLPDYPPAEGDTVSVQVRDRTTLRLYETHLYSIATDNAASSTWTNGFCDFINKQHLNANSQYGMLRAGALAEDGVTLTAAPSENSLWIPQQSNLSVELDALSFRKHRAVSAFTPVAGQEIKFHMLDQYSSTQLPGSPLSFTVPQGESDAQACLLSLAETLQTSALGDCLRLGDAYSHKGKPDSADGWWLWLLPLPARFIVEGLPSLGGTYEPALETLAGQKLTLQQLYQDYKQGLTLALTDRWNEQAVSTWMFTADSEQTQSLAQWVKGLALQLGSQFVRWGTLDALHPQPVIDAMDLSNHTLWLPKALESVLIVDQIEKELTPAARCLPDLYPEFTFVRDYFQWEEAEEYAWLKEEERAYVTSYHTHFSSMIAFGDEPLTERDRKEVNRREARERFTRELMKRPDFDFYIPSANVPALVASKLSRGNQPYPQKDVWQLRTNSQPPHYSWRESRGTSYWTECVSSNDYQMTIAFARPNPDYFPIAAALKLLSLASNNRLHTRHLTQAREHTPDLANILHAFKDASLLTAEADLVLECLDALAKKQITPPARNENFSEFPEYFIIDRADFSLKDLSLSDLSGNIRDADTNDATATPEGNECSRELIAGLLATPGIAETCKLLDEAALVSRLGRIDEVNAEYLHLQLTASAVEKGIRFISYTSDFAPDLLVDANAPNGGFRLYIPRSADIRPNEVICSASSVSRTGIVPTRRSLTPEGRRVGQAPFMIQKPYAGRDFKPKDTLCADYANTVGSEVYDVSGASENGVDAKTGLFHAHYSVAVIRGLSGNGPEIELNLHYCATRANESALGDGWAFRFSAWDNRLHKLTLYTGQTITLTADHIDKAKGNKRLAINGVTLTGATGSFASLTALTVIYPSGRQETLTKPALHDGQEASKDYKDALLLKVRKIKENLQKWLRESGLSTEQSSNFQSKLDEIGKLESEMDRKAFILTPSQISAPQGSTLTLSWEGRKGHVHLHSIAEGSIQLLTAVHEPPTATGTYTSQFTVWPDTDEAYTVSLTIEDCLLIQLKRQGLRDASPVQSVVFGYEGEAVLDRVLCSVAEEDGSLEYVSYAPMWKDWDVSNSIIPLSRVVRHTLLPGAGQRPITYIWEWDGNTSVLAMKEGDTFSATRSLETGTHHHGPSTRRTWTLTNGFLVETQTVETTPGLARETTTHTYPDAITSTDPAVIYRLATQPVSTTVTFEDLRAQVLNDRNAKSVTPESQS</sequence>
<dbReference type="Proteomes" id="UP001150678">
    <property type="component" value="Unassembled WGS sequence"/>
</dbReference>
<dbReference type="EMBL" id="JANIAN010000049">
    <property type="protein sequence ID" value="MDD2109494.1"/>
    <property type="molecule type" value="Genomic_DNA"/>
</dbReference>
<proteinExistence type="predicted"/>